<organism evidence="2 3">
    <name type="scientific">Staphylotrichum longicolle</name>
    <dbReference type="NCBI Taxonomy" id="669026"/>
    <lineage>
        <taxon>Eukaryota</taxon>
        <taxon>Fungi</taxon>
        <taxon>Dikarya</taxon>
        <taxon>Ascomycota</taxon>
        <taxon>Pezizomycotina</taxon>
        <taxon>Sordariomycetes</taxon>
        <taxon>Sordariomycetidae</taxon>
        <taxon>Sordariales</taxon>
        <taxon>Chaetomiaceae</taxon>
        <taxon>Staphylotrichum</taxon>
    </lineage>
</organism>
<dbReference type="Proteomes" id="UP001197093">
    <property type="component" value="Unassembled WGS sequence"/>
</dbReference>
<dbReference type="Pfam" id="PF08939">
    <property type="entry name" value="Bles03"/>
    <property type="match status" value="1"/>
</dbReference>
<keyword evidence="3" id="KW-1185">Reference proteome</keyword>
<evidence type="ECO:0000256" key="1">
    <source>
        <dbReference type="ARBA" id="ARBA00010568"/>
    </source>
</evidence>
<comment type="caution">
    <text evidence="2">The sequence shown here is derived from an EMBL/GenBank/DDBJ whole genome shotgun (WGS) entry which is preliminary data.</text>
</comment>
<name>A0AAD4HX15_9PEZI</name>
<proteinExistence type="inferred from homology"/>
<evidence type="ECO:0000313" key="2">
    <source>
        <dbReference type="EMBL" id="KAG7284118.1"/>
    </source>
</evidence>
<protein>
    <recommendedName>
        <fullName evidence="4">DUF1917-domain-containing protein</fullName>
    </recommendedName>
</protein>
<gene>
    <name evidence="2" type="ORF">NEMBOFW57_010479</name>
</gene>
<evidence type="ECO:0000313" key="3">
    <source>
        <dbReference type="Proteomes" id="UP001197093"/>
    </source>
</evidence>
<evidence type="ECO:0008006" key="4">
    <source>
        <dbReference type="Google" id="ProtNLM"/>
    </source>
</evidence>
<dbReference type="Gene3D" id="3.30.760.10">
    <property type="entry name" value="RNA Cap, Translation Initiation Factor Eif4e"/>
    <property type="match status" value="1"/>
</dbReference>
<dbReference type="EMBL" id="JAHCVI010000006">
    <property type="protein sequence ID" value="KAG7284118.1"/>
    <property type="molecule type" value="Genomic_DNA"/>
</dbReference>
<reference evidence="2" key="1">
    <citation type="submission" date="2023-02" db="EMBL/GenBank/DDBJ databases">
        <authorList>
            <person name="Palmer J.M."/>
        </authorList>
    </citation>
    <scope>NUCLEOTIDE SEQUENCE</scope>
    <source>
        <strain evidence="2">FW57</strain>
    </source>
</reference>
<accession>A0AAD4HX15</accession>
<sequence length="268" mass="29404">MDSDSDFYGDEETVSALEARVASFDVHNPYETCPSARQLTESIPAFLARLPPATTDWRPGLDWIWIANPFHPPARAPLLAQFRKGGAERLALFAQFEKMTTTAAGGRGGGGAAKAQRDVAAERREAVADLKALAGACHVVTGKWMLFPEPGQVNEVWGKVARATAEGGLGTVAKVETRIESGKARLVCVYTRDFRDKEDVARVLGRMRELELVRPEGRQIYYKSDAWTELGIYGGNEWGIGASMYSSNEIFGYIKMLASGSHDMLRES</sequence>
<dbReference type="PANTHER" id="PTHR31977:SF1">
    <property type="entry name" value="UPF0696 PROTEIN C11ORF68"/>
    <property type="match status" value="1"/>
</dbReference>
<dbReference type="InterPro" id="IPR023398">
    <property type="entry name" value="TIF_eIF4e-like"/>
</dbReference>
<dbReference type="SUPFAM" id="SSF55418">
    <property type="entry name" value="eIF4e-like"/>
    <property type="match status" value="1"/>
</dbReference>
<comment type="similarity">
    <text evidence="1">Belongs to the UPF0696 family.</text>
</comment>
<dbReference type="InterPro" id="IPR015034">
    <property type="entry name" value="Bles03"/>
</dbReference>
<dbReference type="AlphaFoldDB" id="A0AAD4HX15"/>
<dbReference type="PANTHER" id="PTHR31977">
    <property type="entry name" value="UPF0696 PROTEIN C11ORF68"/>
    <property type="match status" value="1"/>
</dbReference>